<organism evidence="7 8">
    <name type="scientific">Cellulomonas hominis</name>
    <dbReference type="NCBI Taxonomy" id="156981"/>
    <lineage>
        <taxon>Bacteria</taxon>
        <taxon>Bacillati</taxon>
        <taxon>Actinomycetota</taxon>
        <taxon>Actinomycetes</taxon>
        <taxon>Micrococcales</taxon>
        <taxon>Cellulomonadaceae</taxon>
        <taxon>Cellulomonas</taxon>
    </lineage>
</organism>
<dbReference type="UniPathway" id="UPA00241">
    <property type="reaction ID" value="UER00353"/>
</dbReference>
<keyword evidence="3" id="KW-0460">Magnesium</keyword>
<dbReference type="EMBL" id="SZYE01000265">
    <property type="protein sequence ID" value="TKR22045.1"/>
    <property type="molecule type" value="Genomic_DNA"/>
</dbReference>
<dbReference type="Pfam" id="PF02441">
    <property type="entry name" value="Flavoprotein"/>
    <property type="match status" value="1"/>
</dbReference>
<gene>
    <name evidence="3 7" type="primary">coaBC</name>
    <name evidence="7" type="ORF">FA014_18550</name>
</gene>
<evidence type="ECO:0000256" key="2">
    <source>
        <dbReference type="ARBA" id="ARBA00023239"/>
    </source>
</evidence>
<feature type="binding site" evidence="3">
    <location>
        <position position="287"/>
    </location>
    <ligand>
        <name>CTP</name>
        <dbReference type="ChEBI" id="CHEBI:37563"/>
    </ligand>
</feature>
<feature type="binding site" evidence="3">
    <location>
        <begin position="305"/>
        <end position="308"/>
    </location>
    <ligand>
        <name>CTP</name>
        <dbReference type="ChEBI" id="CHEBI:37563"/>
    </ligand>
</feature>
<feature type="binding site" evidence="3">
    <location>
        <position position="277"/>
    </location>
    <ligand>
        <name>CTP</name>
        <dbReference type="ChEBI" id="CHEBI:37563"/>
    </ligand>
</feature>
<comment type="cofactor">
    <cofactor evidence="3">
        <name>FMN</name>
        <dbReference type="ChEBI" id="CHEBI:58210"/>
    </cofactor>
    <text evidence="3">Binds 1 FMN per subunit.</text>
</comment>
<dbReference type="InterPro" id="IPR007085">
    <property type="entry name" value="DNA/pantothenate-metab_flavo_C"/>
</dbReference>
<feature type="domain" description="Flavoprotein" evidence="5">
    <location>
        <begin position="1"/>
        <end position="169"/>
    </location>
</feature>
<dbReference type="EC" id="4.1.1.36" evidence="3"/>
<accession>A0A7Z8JWJ3</accession>
<dbReference type="GO" id="GO:0015937">
    <property type="term" value="P:coenzyme A biosynthetic process"/>
    <property type="evidence" value="ECO:0007669"/>
    <property type="project" value="UniProtKB-UniRule"/>
</dbReference>
<evidence type="ECO:0000313" key="7">
    <source>
        <dbReference type="EMBL" id="TKR22045.1"/>
    </source>
</evidence>
<feature type="binding site" evidence="3">
    <location>
        <position position="349"/>
    </location>
    <ligand>
        <name>CTP</name>
        <dbReference type="ChEBI" id="CHEBI:37563"/>
    </ligand>
</feature>
<evidence type="ECO:0000259" key="6">
    <source>
        <dbReference type="Pfam" id="PF04127"/>
    </source>
</evidence>
<feature type="region of interest" description="Phosphopantothenate--cysteine ligase" evidence="3">
    <location>
        <begin position="189"/>
        <end position="406"/>
    </location>
</feature>
<dbReference type="Gene3D" id="3.40.50.1950">
    <property type="entry name" value="Flavin prenyltransferase-like"/>
    <property type="match status" value="1"/>
</dbReference>
<feature type="region of interest" description="Phosphopantothenoylcysteine decarboxylase" evidence="3">
    <location>
        <begin position="1"/>
        <end position="188"/>
    </location>
</feature>
<comment type="pathway">
    <text evidence="3 4">Cofactor biosynthesis; coenzyme A biosynthesis; CoA from (R)-pantothenate: step 3/5.</text>
</comment>
<keyword evidence="3" id="KW-0511">Multifunctional enzyme</keyword>
<keyword evidence="1 3" id="KW-0210">Decarboxylase</keyword>
<comment type="cofactor">
    <cofactor evidence="3">
        <name>Mg(2+)</name>
        <dbReference type="ChEBI" id="CHEBI:18420"/>
    </cofactor>
</comment>
<comment type="function">
    <text evidence="4">Catalyzes two steps in the biosynthesis of coenzyme A. In the first step cysteine is conjugated to 4'-phosphopantothenate to form 4-phosphopantothenoylcysteine, in the latter compound is decarboxylated to form 4'-phosphopantotheine.</text>
</comment>
<evidence type="ECO:0000256" key="3">
    <source>
        <dbReference type="HAMAP-Rule" id="MF_02225"/>
    </source>
</evidence>
<dbReference type="RefSeq" id="WP_154731089.1">
    <property type="nucleotide sequence ID" value="NZ_SZYE01000265.1"/>
</dbReference>
<proteinExistence type="inferred from homology"/>
<dbReference type="InterPro" id="IPR005252">
    <property type="entry name" value="CoaBC"/>
</dbReference>
<reference evidence="7 8" key="1">
    <citation type="submission" date="2019-05" db="EMBL/GenBank/DDBJ databases">
        <title>Genome sequence of Cellulomonas hominis strain CS1.</title>
        <authorList>
            <person name="Belmont J."/>
            <person name="Maclea K.S."/>
        </authorList>
    </citation>
    <scope>NUCLEOTIDE SEQUENCE [LARGE SCALE GENOMIC DNA]</scope>
    <source>
        <strain evidence="7 8">CS1</strain>
    </source>
</reference>
<evidence type="ECO:0000259" key="5">
    <source>
        <dbReference type="Pfam" id="PF02441"/>
    </source>
</evidence>
<dbReference type="SUPFAM" id="SSF102645">
    <property type="entry name" value="CoaB-like"/>
    <property type="match status" value="1"/>
</dbReference>
<sequence>MRIVLGVAGGIAAYKAAHVLRSFTEAGHDVRVVPTRAALEFVGRATWEALSGHPVTSEVFDDVPEVAHVRLGRQADLVVVAPATADLLARAASGRADDLLAATLLTATCPVLMAPAMHTEMWQHPATRANVATLRERGVHVLDPDSGRLTGADSGPGRLPEPDAIAAAALALVDPEGKPRPQDLAGRTVVVSAGGTREPLDPVRFLGNRSSGKQGVALARTAQARGARVTLVAANLTVRPPAGVRVVEVETTAELQDAVRAAAADADVVVMAAAVADFRPATGSAHKIKKQPDGSVPPLALVQNPDVLAGLVADPPRADGRQVVVGFAAETGDDTGGVLDHGRAKARRKGADLLAVNAVGGGRGFGSEQNALTILDRDGEVVATAEGSKDAVSDGLWDAVVRVLPA</sequence>
<dbReference type="EC" id="6.3.2.5" evidence="3"/>
<keyword evidence="3 4" id="KW-0285">Flavoprotein</keyword>
<comment type="function">
    <text evidence="3">Catalyzes two sequential steps in the biosynthesis of coenzyme A. In the first step cysteine is conjugated to 4'-phosphopantothenate to form 4-phosphopantothenoylcysteine. In the second step the latter compound is decarboxylated to form 4'-phosphopantotheine.</text>
</comment>
<dbReference type="AlphaFoldDB" id="A0A7Z8JWJ3"/>
<protein>
    <recommendedName>
        <fullName evidence="3">Coenzyme A biosynthesis bifunctional protein CoaBC</fullName>
    </recommendedName>
    <alternativeName>
        <fullName evidence="3">DNA/pantothenate metabolism flavoprotein</fullName>
    </alternativeName>
    <alternativeName>
        <fullName evidence="3">Phosphopantothenoylcysteine synthetase/decarboxylase</fullName>
        <shortName evidence="3">PPCS-PPCDC</shortName>
    </alternativeName>
    <domain>
        <recommendedName>
            <fullName evidence="3">Phosphopantothenoylcysteine decarboxylase</fullName>
            <shortName evidence="3">PPC decarboxylase</shortName>
            <shortName evidence="3">PPC-DC</shortName>
            <ecNumber evidence="3">4.1.1.36</ecNumber>
        </recommendedName>
        <alternativeName>
            <fullName evidence="3">CoaC</fullName>
        </alternativeName>
    </domain>
    <domain>
        <recommendedName>
            <fullName evidence="3">Phosphopantothenate--cysteine ligase</fullName>
            <ecNumber evidence="3">6.3.2.5</ecNumber>
        </recommendedName>
        <alternativeName>
            <fullName evidence="3">CoaB</fullName>
        </alternativeName>
        <alternativeName>
            <fullName evidence="3">Phosphopantothenoylcysteine synthetase</fullName>
            <shortName evidence="3">PPC synthetase</shortName>
            <shortName evidence="3">PPC-S</shortName>
        </alternativeName>
    </domain>
</protein>
<evidence type="ECO:0000313" key="8">
    <source>
        <dbReference type="Proteomes" id="UP000308121"/>
    </source>
</evidence>
<evidence type="ECO:0000256" key="1">
    <source>
        <dbReference type="ARBA" id="ARBA00022793"/>
    </source>
</evidence>
<comment type="pathway">
    <text evidence="3 4">Cofactor biosynthesis; coenzyme A biosynthesis; CoA from (R)-pantothenate: step 2/5.</text>
</comment>
<dbReference type="HAMAP" id="MF_02225">
    <property type="entry name" value="CoaBC"/>
    <property type="match status" value="1"/>
</dbReference>
<dbReference type="InterPro" id="IPR035929">
    <property type="entry name" value="CoaB-like_sf"/>
</dbReference>
<dbReference type="PANTHER" id="PTHR14359">
    <property type="entry name" value="HOMO-OLIGOMERIC FLAVIN CONTAINING CYS DECARBOXYLASE FAMILY"/>
    <property type="match status" value="1"/>
</dbReference>
<keyword evidence="3 4" id="KW-0288">FMN</keyword>
<evidence type="ECO:0000256" key="4">
    <source>
        <dbReference type="RuleBase" id="RU364078"/>
    </source>
</evidence>
<dbReference type="PANTHER" id="PTHR14359:SF6">
    <property type="entry name" value="PHOSPHOPANTOTHENOYLCYSTEINE DECARBOXYLASE"/>
    <property type="match status" value="1"/>
</dbReference>
<keyword evidence="3" id="KW-0479">Metal-binding</keyword>
<dbReference type="NCBIfam" id="TIGR00521">
    <property type="entry name" value="coaBC_dfp"/>
    <property type="match status" value="1"/>
</dbReference>
<feature type="binding site" evidence="3">
    <location>
        <position position="345"/>
    </location>
    <ligand>
        <name>CTP</name>
        <dbReference type="ChEBI" id="CHEBI:37563"/>
    </ligand>
</feature>
<dbReference type="GO" id="GO:0015941">
    <property type="term" value="P:pantothenate catabolic process"/>
    <property type="evidence" value="ECO:0007669"/>
    <property type="project" value="InterPro"/>
</dbReference>
<comment type="catalytic activity">
    <reaction evidence="3 4">
        <text>(R)-4'-phosphopantothenate + L-cysteine + CTP = N-[(R)-4-phosphopantothenoyl]-L-cysteine + CMP + diphosphate + H(+)</text>
        <dbReference type="Rhea" id="RHEA:19397"/>
        <dbReference type="ChEBI" id="CHEBI:10986"/>
        <dbReference type="ChEBI" id="CHEBI:15378"/>
        <dbReference type="ChEBI" id="CHEBI:33019"/>
        <dbReference type="ChEBI" id="CHEBI:35235"/>
        <dbReference type="ChEBI" id="CHEBI:37563"/>
        <dbReference type="ChEBI" id="CHEBI:59458"/>
        <dbReference type="ChEBI" id="CHEBI:60377"/>
        <dbReference type="EC" id="6.3.2.5"/>
    </reaction>
</comment>
<dbReference type="InterPro" id="IPR003382">
    <property type="entry name" value="Flavoprotein"/>
</dbReference>
<dbReference type="GO" id="GO:0010181">
    <property type="term" value="F:FMN binding"/>
    <property type="evidence" value="ECO:0007669"/>
    <property type="project" value="UniProtKB-UniRule"/>
</dbReference>
<comment type="similarity">
    <text evidence="3 4">In the C-terminal section; belongs to the PPC synthetase family.</text>
</comment>
<feature type="domain" description="DNA/pantothenate metabolism flavoprotein C-terminal" evidence="6">
    <location>
        <begin position="184"/>
        <end position="402"/>
    </location>
</feature>
<comment type="caution">
    <text evidence="7">The sequence shown here is derived from an EMBL/GenBank/DDBJ whole genome shotgun (WGS) entry which is preliminary data.</text>
</comment>
<name>A0A7Z8JWJ3_9CELL</name>
<dbReference type="GO" id="GO:0004632">
    <property type="term" value="F:phosphopantothenate--cysteine ligase activity"/>
    <property type="evidence" value="ECO:0007669"/>
    <property type="project" value="UniProtKB-UniRule"/>
</dbReference>
<dbReference type="GO" id="GO:0004633">
    <property type="term" value="F:phosphopantothenoylcysteine decarboxylase activity"/>
    <property type="evidence" value="ECO:0007669"/>
    <property type="project" value="UniProtKB-UniRule"/>
</dbReference>
<dbReference type="SUPFAM" id="SSF52507">
    <property type="entry name" value="Homo-oligomeric flavin-containing Cys decarboxylases, HFCD"/>
    <property type="match status" value="1"/>
</dbReference>
<dbReference type="Proteomes" id="UP000308121">
    <property type="component" value="Unassembled WGS sequence"/>
</dbReference>
<keyword evidence="2 3" id="KW-0456">Lyase</keyword>
<feature type="binding site" evidence="3">
    <location>
        <position position="327"/>
    </location>
    <ligand>
        <name>CTP</name>
        <dbReference type="ChEBI" id="CHEBI:37563"/>
    </ligand>
</feature>
<dbReference type="GO" id="GO:0046872">
    <property type="term" value="F:metal ion binding"/>
    <property type="evidence" value="ECO:0007669"/>
    <property type="project" value="UniProtKB-KW"/>
</dbReference>
<keyword evidence="3 4" id="KW-0436">Ligase</keyword>
<dbReference type="Gene3D" id="3.40.50.10300">
    <property type="entry name" value="CoaB-like"/>
    <property type="match status" value="1"/>
</dbReference>
<comment type="catalytic activity">
    <reaction evidence="3 4">
        <text>N-[(R)-4-phosphopantothenoyl]-L-cysteine + H(+) = (R)-4'-phosphopantetheine + CO2</text>
        <dbReference type="Rhea" id="RHEA:16793"/>
        <dbReference type="ChEBI" id="CHEBI:15378"/>
        <dbReference type="ChEBI" id="CHEBI:16526"/>
        <dbReference type="ChEBI" id="CHEBI:59458"/>
        <dbReference type="ChEBI" id="CHEBI:61723"/>
        <dbReference type="EC" id="4.1.1.36"/>
    </reaction>
</comment>
<dbReference type="InterPro" id="IPR036551">
    <property type="entry name" value="Flavin_trans-like"/>
</dbReference>
<dbReference type="GO" id="GO:0071513">
    <property type="term" value="C:phosphopantothenoylcysteine decarboxylase complex"/>
    <property type="evidence" value="ECO:0007669"/>
    <property type="project" value="TreeGrafter"/>
</dbReference>
<comment type="caution">
    <text evidence="3">Lacks conserved residue(s) required for the propagation of feature annotation.</text>
</comment>
<comment type="similarity">
    <text evidence="3 4">In the N-terminal section; belongs to the HFCD (homo-oligomeric flavin containing Cys decarboxylase) superfamily.</text>
</comment>
<dbReference type="Pfam" id="PF04127">
    <property type="entry name" value="DFP"/>
    <property type="match status" value="1"/>
</dbReference>
<dbReference type="OrthoDB" id="9802554at2"/>